<evidence type="ECO:0000256" key="3">
    <source>
        <dbReference type="ARBA" id="ARBA00012374"/>
    </source>
</evidence>
<dbReference type="EMBL" id="CP031124">
    <property type="protein sequence ID" value="AXF85118.1"/>
    <property type="molecule type" value="Genomic_DNA"/>
</dbReference>
<dbReference type="EC" id="3.6.1.27" evidence="3 14"/>
<name>A0A345D9T0_9BURK</name>
<feature type="transmembrane region" description="Helical" evidence="14">
    <location>
        <begin position="220"/>
        <end position="242"/>
    </location>
</feature>
<evidence type="ECO:0000256" key="12">
    <source>
        <dbReference type="ARBA" id="ARBA00032932"/>
    </source>
</evidence>
<comment type="similarity">
    <text evidence="2 14">Belongs to the UppP family.</text>
</comment>
<keyword evidence="16" id="KW-1185">Reference proteome</keyword>
<keyword evidence="9 14" id="KW-0472">Membrane</keyword>
<dbReference type="GO" id="GO:0046677">
    <property type="term" value="P:response to antibiotic"/>
    <property type="evidence" value="ECO:0007669"/>
    <property type="project" value="UniProtKB-UniRule"/>
</dbReference>
<dbReference type="PANTHER" id="PTHR30622">
    <property type="entry name" value="UNDECAPRENYL-DIPHOSPHATASE"/>
    <property type="match status" value="1"/>
</dbReference>
<evidence type="ECO:0000313" key="15">
    <source>
        <dbReference type="EMBL" id="AXF85118.1"/>
    </source>
</evidence>
<feature type="transmembrane region" description="Helical" evidence="14">
    <location>
        <begin position="109"/>
        <end position="130"/>
    </location>
</feature>
<dbReference type="GO" id="GO:0071555">
    <property type="term" value="P:cell wall organization"/>
    <property type="evidence" value="ECO:0007669"/>
    <property type="project" value="UniProtKB-KW"/>
</dbReference>
<evidence type="ECO:0000256" key="13">
    <source>
        <dbReference type="ARBA" id="ARBA00047594"/>
    </source>
</evidence>
<dbReference type="GO" id="GO:0005886">
    <property type="term" value="C:plasma membrane"/>
    <property type="evidence" value="ECO:0007669"/>
    <property type="project" value="UniProtKB-SubCell"/>
</dbReference>
<evidence type="ECO:0000256" key="14">
    <source>
        <dbReference type="HAMAP-Rule" id="MF_01006"/>
    </source>
</evidence>
<dbReference type="NCBIfam" id="NF001390">
    <property type="entry name" value="PRK00281.1-4"/>
    <property type="match status" value="1"/>
</dbReference>
<evidence type="ECO:0000256" key="1">
    <source>
        <dbReference type="ARBA" id="ARBA00004651"/>
    </source>
</evidence>
<dbReference type="GO" id="GO:0008360">
    <property type="term" value="P:regulation of cell shape"/>
    <property type="evidence" value="ECO:0007669"/>
    <property type="project" value="UniProtKB-KW"/>
</dbReference>
<dbReference type="NCBIfam" id="NF001389">
    <property type="entry name" value="PRK00281.1-2"/>
    <property type="match status" value="1"/>
</dbReference>
<evidence type="ECO:0000256" key="10">
    <source>
        <dbReference type="ARBA" id="ARBA00023251"/>
    </source>
</evidence>
<dbReference type="GO" id="GO:0050380">
    <property type="term" value="F:undecaprenyl-diphosphatase activity"/>
    <property type="evidence" value="ECO:0007669"/>
    <property type="project" value="UniProtKB-UniRule"/>
</dbReference>
<comment type="catalytic activity">
    <reaction evidence="13 14">
        <text>di-trans,octa-cis-undecaprenyl diphosphate + H2O = di-trans,octa-cis-undecaprenyl phosphate + phosphate + H(+)</text>
        <dbReference type="Rhea" id="RHEA:28094"/>
        <dbReference type="ChEBI" id="CHEBI:15377"/>
        <dbReference type="ChEBI" id="CHEBI:15378"/>
        <dbReference type="ChEBI" id="CHEBI:43474"/>
        <dbReference type="ChEBI" id="CHEBI:58405"/>
        <dbReference type="ChEBI" id="CHEBI:60392"/>
        <dbReference type="EC" id="3.6.1.27"/>
    </reaction>
</comment>
<protein>
    <recommendedName>
        <fullName evidence="4 14">Undecaprenyl-diphosphatase</fullName>
        <ecNumber evidence="3 14">3.6.1.27</ecNumber>
    </recommendedName>
    <alternativeName>
        <fullName evidence="12 14">Bacitracin resistance protein</fullName>
    </alternativeName>
    <alternativeName>
        <fullName evidence="11 14">Undecaprenyl pyrophosphate phosphatase</fullName>
    </alternativeName>
</protein>
<dbReference type="InterPro" id="IPR003824">
    <property type="entry name" value="UppP"/>
</dbReference>
<evidence type="ECO:0000256" key="7">
    <source>
        <dbReference type="ARBA" id="ARBA00022801"/>
    </source>
</evidence>
<dbReference type="NCBIfam" id="TIGR00753">
    <property type="entry name" value="undec_PP_bacA"/>
    <property type="match status" value="1"/>
</dbReference>
<proteinExistence type="inferred from homology"/>
<comment type="subcellular location">
    <subcellularLocation>
        <location evidence="1 14">Cell membrane</location>
        <topology evidence="1 14">Multi-pass membrane protein</topology>
    </subcellularLocation>
</comment>
<keyword evidence="14" id="KW-0961">Cell wall biogenesis/degradation</keyword>
<gene>
    <name evidence="14 15" type="primary">uppP</name>
    <name evidence="15" type="ORF">DTO96_100837</name>
</gene>
<feature type="transmembrane region" description="Helical" evidence="14">
    <location>
        <begin position="187"/>
        <end position="205"/>
    </location>
</feature>
<comment type="function">
    <text evidence="14">Catalyzes the dephosphorylation of undecaprenyl diphosphate (UPP). Confers resistance to bacitracin.</text>
</comment>
<sequence>MDFILAFKAAILGVVEGLTEFLPISSTGHLILTQSVLGLKGEFWDAFEVAIQFGAIIAVMWEFRERIGAVLSGMVKGQPTAWRFAINVIVATIPAIVLALAFGKTIKAHLFNPIAVATALVVGGFVILWAEHRQADHRPRINSLDDLSTMDALKIGVAQTAAVLFPGTSRSGATIIGGMFFGVSRQVATHFSFFLAMPILFGASAKELMDVRHLLNGQNLALFAIGFIFSFISAFICVRWLLRFVSNHNFVGFAWYRIIFGGLILISWALGWVQWN</sequence>
<evidence type="ECO:0000256" key="11">
    <source>
        <dbReference type="ARBA" id="ARBA00032707"/>
    </source>
</evidence>
<keyword evidence="14" id="KW-0133">Cell shape</keyword>
<keyword evidence="8 14" id="KW-1133">Transmembrane helix</keyword>
<feature type="transmembrane region" description="Helical" evidence="14">
    <location>
        <begin position="254"/>
        <end position="275"/>
    </location>
</feature>
<evidence type="ECO:0000256" key="9">
    <source>
        <dbReference type="ARBA" id="ARBA00023136"/>
    </source>
</evidence>
<evidence type="ECO:0000256" key="4">
    <source>
        <dbReference type="ARBA" id="ARBA00021581"/>
    </source>
</evidence>
<feature type="transmembrane region" description="Helical" evidence="14">
    <location>
        <begin position="84"/>
        <end position="103"/>
    </location>
</feature>
<keyword evidence="14" id="KW-0573">Peptidoglycan synthesis</keyword>
<evidence type="ECO:0000313" key="16">
    <source>
        <dbReference type="Proteomes" id="UP000252182"/>
    </source>
</evidence>
<evidence type="ECO:0000256" key="2">
    <source>
        <dbReference type="ARBA" id="ARBA00010621"/>
    </source>
</evidence>
<accession>A0A345D9T0</accession>
<reference evidence="16" key="1">
    <citation type="submission" date="2018-07" db="EMBL/GenBank/DDBJ databases">
        <authorList>
            <person name="Kim H."/>
        </authorList>
    </citation>
    <scope>NUCLEOTIDE SEQUENCE [LARGE SCALE GENOMIC DNA]</scope>
    <source>
        <strain evidence="16">F02</strain>
    </source>
</reference>
<keyword evidence="7 14" id="KW-0378">Hydrolase</keyword>
<comment type="miscellaneous">
    <text evidence="14">Bacitracin is thought to be involved in the inhibition of peptidoglycan synthesis by sequestering undecaprenyl diphosphate, thereby reducing the pool of lipid carrier available.</text>
</comment>
<dbReference type="Proteomes" id="UP000252182">
    <property type="component" value="Chromosome"/>
</dbReference>
<dbReference type="KEGG" id="hyf:DTO96_100837"/>
<dbReference type="Pfam" id="PF02673">
    <property type="entry name" value="BacA"/>
    <property type="match status" value="1"/>
</dbReference>
<evidence type="ECO:0000256" key="6">
    <source>
        <dbReference type="ARBA" id="ARBA00022692"/>
    </source>
</evidence>
<dbReference type="OrthoDB" id="9808289at2"/>
<dbReference type="AlphaFoldDB" id="A0A345D9T0"/>
<dbReference type="PANTHER" id="PTHR30622:SF3">
    <property type="entry name" value="UNDECAPRENYL-DIPHOSPHATASE"/>
    <property type="match status" value="1"/>
</dbReference>
<dbReference type="RefSeq" id="WP_114562351.1">
    <property type="nucleotide sequence ID" value="NZ_CP031124.1"/>
</dbReference>
<evidence type="ECO:0000256" key="5">
    <source>
        <dbReference type="ARBA" id="ARBA00022475"/>
    </source>
</evidence>
<dbReference type="HAMAP" id="MF_01006">
    <property type="entry name" value="Undec_diphosphatase"/>
    <property type="match status" value="1"/>
</dbReference>
<evidence type="ECO:0000256" key="8">
    <source>
        <dbReference type="ARBA" id="ARBA00022989"/>
    </source>
</evidence>
<keyword evidence="10 14" id="KW-0046">Antibiotic resistance</keyword>
<keyword evidence="6 14" id="KW-0812">Transmembrane</keyword>
<dbReference type="GO" id="GO:0009252">
    <property type="term" value="P:peptidoglycan biosynthetic process"/>
    <property type="evidence" value="ECO:0007669"/>
    <property type="project" value="UniProtKB-KW"/>
</dbReference>
<organism evidence="15 16">
    <name type="scientific">Ephemeroptericola cinctiostellae</name>
    <dbReference type="NCBI Taxonomy" id="2268024"/>
    <lineage>
        <taxon>Bacteria</taxon>
        <taxon>Pseudomonadati</taxon>
        <taxon>Pseudomonadota</taxon>
        <taxon>Betaproteobacteria</taxon>
        <taxon>Burkholderiales</taxon>
        <taxon>Burkholderiaceae</taxon>
        <taxon>Ephemeroptericola</taxon>
    </lineage>
</organism>
<keyword evidence="5 14" id="KW-1003">Cell membrane</keyword>